<sequence length="100" mass="10610">MAEYFRLTRQGPQCSASAKLAVTSRDCRCLKYHQDSLSPTLHVNSLSGSPKLKEGLKRKGVAVLSSDDGFPRIRGNPQFWIGGGISSVSAISVASAASAE</sequence>
<name>A0AAV4DNM7_9GAST</name>
<evidence type="ECO:0000313" key="2">
    <source>
        <dbReference type="Proteomes" id="UP000735302"/>
    </source>
</evidence>
<dbReference type="AlphaFoldDB" id="A0AAV4DNM7"/>
<evidence type="ECO:0000313" key="1">
    <source>
        <dbReference type="EMBL" id="GFO45584.1"/>
    </source>
</evidence>
<proteinExistence type="predicted"/>
<comment type="caution">
    <text evidence="1">The sequence shown here is derived from an EMBL/GenBank/DDBJ whole genome shotgun (WGS) entry which is preliminary data.</text>
</comment>
<protein>
    <submittedName>
        <fullName evidence="1">Uncharacterized protein</fullName>
    </submittedName>
</protein>
<accession>A0AAV4DNM7</accession>
<dbReference type="Proteomes" id="UP000735302">
    <property type="component" value="Unassembled WGS sequence"/>
</dbReference>
<keyword evidence="2" id="KW-1185">Reference proteome</keyword>
<dbReference type="EMBL" id="BLXT01008064">
    <property type="protein sequence ID" value="GFO45584.1"/>
    <property type="molecule type" value="Genomic_DNA"/>
</dbReference>
<organism evidence="1 2">
    <name type="scientific">Plakobranchus ocellatus</name>
    <dbReference type="NCBI Taxonomy" id="259542"/>
    <lineage>
        <taxon>Eukaryota</taxon>
        <taxon>Metazoa</taxon>
        <taxon>Spiralia</taxon>
        <taxon>Lophotrochozoa</taxon>
        <taxon>Mollusca</taxon>
        <taxon>Gastropoda</taxon>
        <taxon>Heterobranchia</taxon>
        <taxon>Euthyneura</taxon>
        <taxon>Panpulmonata</taxon>
        <taxon>Sacoglossa</taxon>
        <taxon>Placobranchoidea</taxon>
        <taxon>Plakobranchidae</taxon>
        <taxon>Plakobranchus</taxon>
    </lineage>
</organism>
<reference evidence="1 2" key="1">
    <citation type="journal article" date="2021" name="Elife">
        <title>Chloroplast acquisition without the gene transfer in kleptoplastic sea slugs, Plakobranchus ocellatus.</title>
        <authorList>
            <person name="Maeda T."/>
            <person name="Takahashi S."/>
            <person name="Yoshida T."/>
            <person name="Shimamura S."/>
            <person name="Takaki Y."/>
            <person name="Nagai Y."/>
            <person name="Toyoda A."/>
            <person name="Suzuki Y."/>
            <person name="Arimoto A."/>
            <person name="Ishii H."/>
            <person name="Satoh N."/>
            <person name="Nishiyama T."/>
            <person name="Hasebe M."/>
            <person name="Maruyama T."/>
            <person name="Minagawa J."/>
            <person name="Obokata J."/>
            <person name="Shigenobu S."/>
        </authorList>
    </citation>
    <scope>NUCLEOTIDE SEQUENCE [LARGE SCALE GENOMIC DNA]</scope>
</reference>
<gene>
    <name evidence="1" type="ORF">PoB_007208900</name>
</gene>